<accession>A0AAD7FVR6</accession>
<organism evidence="3 4">
    <name type="scientific">Mycena rosella</name>
    <name type="common">Pink bonnet</name>
    <name type="synonym">Agaricus rosellus</name>
    <dbReference type="NCBI Taxonomy" id="1033263"/>
    <lineage>
        <taxon>Eukaryota</taxon>
        <taxon>Fungi</taxon>
        <taxon>Dikarya</taxon>
        <taxon>Basidiomycota</taxon>
        <taxon>Agaricomycotina</taxon>
        <taxon>Agaricomycetes</taxon>
        <taxon>Agaricomycetidae</taxon>
        <taxon>Agaricales</taxon>
        <taxon>Marasmiineae</taxon>
        <taxon>Mycenaceae</taxon>
        <taxon>Mycena</taxon>
    </lineage>
</organism>
<proteinExistence type="predicted"/>
<protein>
    <submittedName>
        <fullName evidence="3">Uncharacterized protein</fullName>
    </submittedName>
</protein>
<comment type="caution">
    <text evidence="3">The sequence shown here is derived from an EMBL/GenBank/DDBJ whole genome shotgun (WGS) entry which is preliminary data.</text>
</comment>
<evidence type="ECO:0000256" key="1">
    <source>
        <dbReference type="SAM" id="MobiDB-lite"/>
    </source>
</evidence>
<dbReference type="Proteomes" id="UP001221757">
    <property type="component" value="Unassembled WGS sequence"/>
</dbReference>
<evidence type="ECO:0000256" key="2">
    <source>
        <dbReference type="SAM" id="Phobius"/>
    </source>
</evidence>
<keyword evidence="2" id="KW-0472">Membrane</keyword>
<keyword evidence="2" id="KW-0812">Transmembrane</keyword>
<feature type="compositionally biased region" description="Basic and acidic residues" evidence="1">
    <location>
        <begin position="62"/>
        <end position="74"/>
    </location>
</feature>
<sequence length="235" mass="26748">MQKKPVRLRPGAWVCIIFFGADSALILTVLCVPSLLDSHTFYPLSDAEDFGHDSDNNLDPALKAESKPVTDKDPAAVVSEPKHTPASKFRAQATQSFGNIGEYLKVKMVTDEKKAKAFEAKLELDERRFELDRQKAKVDMAKTVFAMDGFEALLATLFFQPIIRLASGYLRITNNLLDERFYIAVHFIFSITWVFAELPKDIRLVLELDGHIMKDYQSLDDSVQFLHRFMRTHCS</sequence>
<reference evidence="3" key="1">
    <citation type="submission" date="2023-03" db="EMBL/GenBank/DDBJ databases">
        <title>Massive genome expansion in bonnet fungi (Mycena s.s.) driven by repeated elements and novel gene families across ecological guilds.</title>
        <authorList>
            <consortium name="Lawrence Berkeley National Laboratory"/>
            <person name="Harder C.B."/>
            <person name="Miyauchi S."/>
            <person name="Viragh M."/>
            <person name="Kuo A."/>
            <person name="Thoen E."/>
            <person name="Andreopoulos B."/>
            <person name="Lu D."/>
            <person name="Skrede I."/>
            <person name="Drula E."/>
            <person name="Henrissat B."/>
            <person name="Morin E."/>
            <person name="Kohler A."/>
            <person name="Barry K."/>
            <person name="LaButti K."/>
            <person name="Morin E."/>
            <person name="Salamov A."/>
            <person name="Lipzen A."/>
            <person name="Mereny Z."/>
            <person name="Hegedus B."/>
            <person name="Baldrian P."/>
            <person name="Stursova M."/>
            <person name="Weitz H."/>
            <person name="Taylor A."/>
            <person name="Grigoriev I.V."/>
            <person name="Nagy L.G."/>
            <person name="Martin F."/>
            <person name="Kauserud H."/>
        </authorList>
    </citation>
    <scope>NUCLEOTIDE SEQUENCE</scope>
    <source>
        <strain evidence="3">CBHHK067</strain>
    </source>
</reference>
<name>A0AAD7FVR6_MYCRO</name>
<evidence type="ECO:0000313" key="4">
    <source>
        <dbReference type="Proteomes" id="UP001221757"/>
    </source>
</evidence>
<evidence type="ECO:0000313" key="3">
    <source>
        <dbReference type="EMBL" id="KAJ7640922.1"/>
    </source>
</evidence>
<feature type="region of interest" description="Disordered" evidence="1">
    <location>
        <begin position="52"/>
        <end position="81"/>
    </location>
</feature>
<gene>
    <name evidence="3" type="ORF">B0H17DRAFT_1216482</name>
</gene>
<dbReference type="EMBL" id="JARKIE010000421">
    <property type="protein sequence ID" value="KAJ7640922.1"/>
    <property type="molecule type" value="Genomic_DNA"/>
</dbReference>
<keyword evidence="2" id="KW-1133">Transmembrane helix</keyword>
<dbReference type="AlphaFoldDB" id="A0AAD7FVR6"/>
<keyword evidence="4" id="KW-1185">Reference proteome</keyword>
<feature type="transmembrane region" description="Helical" evidence="2">
    <location>
        <begin position="12"/>
        <end position="36"/>
    </location>
</feature>